<name>A0A4R1Q4D0_9FIRM</name>
<evidence type="ECO:0000256" key="3">
    <source>
        <dbReference type="ARBA" id="ARBA00022692"/>
    </source>
</evidence>
<feature type="transmembrane region" description="Helical" evidence="6">
    <location>
        <begin position="123"/>
        <end position="140"/>
    </location>
</feature>
<keyword evidence="3 6" id="KW-0812">Transmembrane</keyword>
<gene>
    <name evidence="8" type="ORF">EV210_10157</name>
</gene>
<feature type="transmembrane region" description="Helical" evidence="6">
    <location>
        <begin position="55"/>
        <end position="78"/>
    </location>
</feature>
<sequence>MELSYAAFFTAFTAGFFSFLSPCVLAVLPTCTAFLSSTGSGAVRSPHRWQLGINICIFLSGFIAVFLVIGAGAAYLGQALHSYQHIISKIGAAFMIVMGLQLSGFLSLSVINSKYHLRFPAKANSYGIFLLGVASTAAWTPCNSPLLAPVLIYASASPSLLKGVALFFVYGLGFCLPFALLAVTIERYVSRLHFFSRRLNGVQRIAGLLLALGGVLLFFDLLG</sequence>
<feature type="transmembrane region" description="Helical" evidence="6">
    <location>
        <begin position="90"/>
        <end position="111"/>
    </location>
</feature>
<reference evidence="8 9" key="1">
    <citation type="submission" date="2019-03" db="EMBL/GenBank/DDBJ databases">
        <title>Genomic Encyclopedia of Type Strains, Phase IV (KMG-IV): sequencing the most valuable type-strain genomes for metagenomic binning, comparative biology and taxonomic classification.</title>
        <authorList>
            <person name="Goeker M."/>
        </authorList>
    </citation>
    <scope>NUCLEOTIDE SEQUENCE [LARGE SCALE GENOMIC DNA]</scope>
    <source>
        <strain evidence="8 9">DSM 15969</strain>
    </source>
</reference>
<dbReference type="Proteomes" id="UP000295063">
    <property type="component" value="Unassembled WGS sequence"/>
</dbReference>
<evidence type="ECO:0000259" key="7">
    <source>
        <dbReference type="Pfam" id="PF02683"/>
    </source>
</evidence>
<comment type="subcellular location">
    <subcellularLocation>
        <location evidence="1">Membrane</location>
        <topology evidence="1">Multi-pass membrane protein</topology>
    </subcellularLocation>
</comment>
<comment type="similarity">
    <text evidence="2">Belongs to the DsbD family.</text>
</comment>
<evidence type="ECO:0000256" key="5">
    <source>
        <dbReference type="ARBA" id="ARBA00023136"/>
    </source>
</evidence>
<protein>
    <submittedName>
        <fullName evidence="8">Cytochrome c-type biogenesis protein</fullName>
    </submittedName>
</protein>
<evidence type="ECO:0000313" key="9">
    <source>
        <dbReference type="Proteomes" id="UP000295063"/>
    </source>
</evidence>
<feature type="transmembrane region" description="Helical" evidence="6">
    <location>
        <begin position="6"/>
        <end position="35"/>
    </location>
</feature>
<keyword evidence="5 6" id="KW-0472">Membrane</keyword>
<evidence type="ECO:0000313" key="8">
    <source>
        <dbReference type="EMBL" id="TCL39862.1"/>
    </source>
</evidence>
<dbReference type="InterPro" id="IPR051790">
    <property type="entry name" value="Cytochrome_c-biogenesis_DsbD"/>
</dbReference>
<comment type="caution">
    <text evidence="8">The sequence shown here is derived from an EMBL/GenBank/DDBJ whole genome shotgun (WGS) entry which is preliminary data.</text>
</comment>
<dbReference type="AlphaFoldDB" id="A0A4R1Q4D0"/>
<feature type="transmembrane region" description="Helical" evidence="6">
    <location>
        <begin position="205"/>
        <end position="222"/>
    </location>
</feature>
<evidence type="ECO:0000256" key="4">
    <source>
        <dbReference type="ARBA" id="ARBA00022989"/>
    </source>
</evidence>
<proteinExistence type="inferred from homology"/>
<accession>A0A4R1Q4D0</accession>
<dbReference type="RefSeq" id="WP_165898734.1">
    <property type="nucleotide sequence ID" value="NZ_SLUI01000001.1"/>
</dbReference>
<organism evidence="8 9">
    <name type="scientific">Anaerospora hongkongensis</name>
    <dbReference type="NCBI Taxonomy" id="244830"/>
    <lineage>
        <taxon>Bacteria</taxon>
        <taxon>Bacillati</taxon>
        <taxon>Bacillota</taxon>
        <taxon>Negativicutes</taxon>
        <taxon>Selenomonadales</taxon>
        <taxon>Sporomusaceae</taxon>
        <taxon>Anaerospora</taxon>
    </lineage>
</organism>
<dbReference type="GO" id="GO:0017004">
    <property type="term" value="P:cytochrome complex assembly"/>
    <property type="evidence" value="ECO:0007669"/>
    <property type="project" value="InterPro"/>
</dbReference>
<evidence type="ECO:0000256" key="1">
    <source>
        <dbReference type="ARBA" id="ARBA00004141"/>
    </source>
</evidence>
<dbReference type="GO" id="GO:0016020">
    <property type="term" value="C:membrane"/>
    <property type="evidence" value="ECO:0007669"/>
    <property type="project" value="UniProtKB-SubCell"/>
</dbReference>
<dbReference type="PANTHER" id="PTHR31272">
    <property type="entry name" value="CYTOCHROME C-TYPE BIOGENESIS PROTEIN HI_1454-RELATED"/>
    <property type="match status" value="1"/>
</dbReference>
<dbReference type="Pfam" id="PF02683">
    <property type="entry name" value="DsbD_TM"/>
    <property type="match status" value="1"/>
</dbReference>
<feature type="domain" description="Cytochrome C biogenesis protein transmembrane" evidence="7">
    <location>
        <begin position="8"/>
        <end position="198"/>
    </location>
</feature>
<keyword evidence="9" id="KW-1185">Reference proteome</keyword>
<dbReference type="EMBL" id="SLUI01000001">
    <property type="protein sequence ID" value="TCL39862.1"/>
    <property type="molecule type" value="Genomic_DNA"/>
</dbReference>
<keyword evidence="4 6" id="KW-1133">Transmembrane helix</keyword>
<dbReference type="InterPro" id="IPR003834">
    <property type="entry name" value="Cyt_c_assmbl_TM_dom"/>
</dbReference>
<dbReference type="PANTHER" id="PTHR31272:SF4">
    <property type="entry name" value="CYTOCHROME C-TYPE BIOGENESIS PROTEIN HI_1454-RELATED"/>
    <property type="match status" value="1"/>
</dbReference>
<feature type="transmembrane region" description="Helical" evidence="6">
    <location>
        <begin position="160"/>
        <end position="185"/>
    </location>
</feature>
<evidence type="ECO:0000256" key="2">
    <source>
        <dbReference type="ARBA" id="ARBA00006143"/>
    </source>
</evidence>
<evidence type="ECO:0000256" key="6">
    <source>
        <dbReference type="SAM" id="Phobius"/>
    </source>
</evidence>